<dbReference type="SMART" id="SM00091">
    <property type="entry name" value="PAS"/>
    <property type="match status" value="3"/>
</dbReference>
<dbReference type="PANTHER" id="PTHR43065">
    <property type="entry name" value="SENSOR HISTIDINE KINASE"/>
    <property type="match status" value="1"/>
</dbReference>
<dbReference type="AlphaFoldDB" id="A0A235EZJ5"/>
<dbReference type="PROSITE" id="PS50113">
    <property type="entry name" value="PAC"/>
    <property type="match status" value="1"/>
</dbReference>
<evidence type="ECO:0000259" key="6">
    <source>
        <dbReference type="PROSITE" id="PS50112"/>
    </source>
</evidence>
<feature type="domain" description="Histidine kinase" evidence="5">
    <location>
        <begin position="439"/>
        <end position="670"/>
    </location>
</feature>
<dbReference type="RefSeq" id="WP_094267698.1">
    <property type="nucleotide sequence ID" value="NZ_NOIH01000007.1"/>
</dbReference>
<dbReference type="InterPro" id="IPR003661">
    <property type="entry name" value="HisK_dim/P_dom"/>
</dbReference>
<evidence type="ECO:0000256" key="2">
    <source>
        <dbReference type="ARBA" id="ARBA00012438"/>
    </source>
</evidence>
<dbReference type="Gene3D" id="1.10.287.130">
    <property type="match status" value="1"/>
</dbReference>
<dbReference type="PROSITE" id="PS50109">
    <property type="entry name" value="HIS_KIN"/>
    <property type="match status" value="1"/>
</dbReference>
<dbReference type="EC" id="2.7.13.3" evidence="2"/>
<dbReference type="GO" id="GO:0000155">
    <property type="term" value="F:phosphorelay sensor kinase activity"/>
    <property type="evidence" value="ECO:0007669"/>
    <property type="project" value="InterPro"/>
</dbReference>
<feature type="domain" description="PAC" evidence="7">
    <location>
        <begin position="79"/>
        <end position="129"/>
    </location>
</feature>
<reference evidence="8 9" key="1">
    <citation type="submission" date="2017-07" db="EMBL/GenBank/DDBJ databases">
        <title>Thauera sp. KNDSS-Mac4 genome sequence and assembly.</title>
        <authorList>
            <person name="Mayilraj S."/>
        </authorList>
    </citation>
    <scope>NUCLEOTIDE SEQUENCE [LARGE SCALE GENOMIC DNA]</scope>
    <source>
        <strain evidence="8 9">KNDSS-Mac4</strain>
    </source>
</reference>
<dbReference type="CDD" id="cd00130">
    <property type="entry name" value="PAS"/>
    <property type="match status" value="3"/>
</dbReference>
<dbReference type="Gene3D" id="3.30.565.10">
    <property type="entry name" value="Histidine kinase-like ATPase, C-terminal domain"/>
    <property type="match status" value="1"/>
</dbReference>
<dbReference type="InterPro" id="IPR036890">
    <property type="entry name" value="HATPase_C_sf"/>
</dbReference>
<dbReference type="Proteomes" id="UP000215181">
    <property type="component" value="Unassembled WGS sequence"/>
</dbReference>
<evidence type="ECO:0000313" key="9">
    <source>
        <dbReference type="Proteomes" id="UP000215181"/>
    </source>
</evidence>
<dbReference type="InterPro" id="IPR005467">
    <property type="entry name" value="His_kinase_dom"/>
</dbReference>
<dbReference type="Pfam" id="PF13426">
    <property type="entry name" value="PAS_9"/>
    <property type="match status" value="2"/>
</dbReference>
<dbReference type="CDD" id="cd00082">
    <property type="entry name" value="HisKA"/>
    <property type="match status" value="1"/>
</dbReference>
<accession>A0A235EZJ5</accession>
<dbReference type="NCBIfam" id="TIGR00229">
    <property type="entry name" value="sensory_box"/>
    <property type="match status" value="3"/>
</dbReference>
<dbReference type="EMBL" id="NOIH01000007">
    <property type="protein sequence ID" value="OYD54462.1"/>
    <property type="molecule type" value="Genomic_DNA"/>
</dbReference>
<comment type="caution">
    <text evidence="8">The sequence shown here is derived from an EMBL/GenBank/DDBJ whole genome shotgun (WGS) entry which is preliminary data.</text>
</comment>
<dbReference type="InterPro" id="IPR004358">
    <property type="entry name" value="Sig_transdc_His_kin-like_C"/>
</dbReference>
<feature type="region of interest" description="Disordered" evidence="4">
    <location>
        <begin position="666"/>
        <end position="686"/>
    </location>
</feature>
<evidence type="ECO:0000313" key="8">
    <source>
        <dbReference type="EMBL" id="OYD54462.1"/>
    </source>
</evidence>
<evidence type="ECO:0000256" key="3">
    <source>
        <dbReference type="ARBA" id="ARBA00022553"/>
    </source>
</evidence>
<proteinExistence type="predicted"/>
<name>A0A235EZJ5_9RHOO</name>
<evidence type="ECO:0000259" key="5">
    <source>
        <dbReference type="PROSITE" id="PS50109"/>
    </source>
</evidence>
<dbReference type="InterPro" id="IPR003594">
    <property type="entry name" value="HATPase_dom"/>
</dbReference>
<evidence type="ECO:0000256" key="4">
    <source>
        <dbReference type="SAM" id="MobiDB-lite"/>
    </source>
</evidence>
<sequence>MDKLQTFVSLFDYAPLPMSYSPLDGDGRLLASFWNQSWFECFGYQPDAVQGRTGDAFGLWPDMAFRADFLQAVGADGISKTETTLRSADGSLRTVIVSARKMFADDTTLMVVSYEDVTEQRELESARRQAERTLRLFQEMVESSADAIMIIEDHRVIACNTAATRLYGMPRERLIGSHPAELSPEYQDDGESSYSAAVRLMERALAGSTEHFLWRHRRGDGSTFMADVVLNPAIDLGTDHGERGRRYVTVVRDVTEEQQAARALQDSEQRFRKLFRLAPVGLALTEAEGKVFAINRHWTQLFGYTLDDIPDTEAWWKQAYPDPAYRDAVRAKWAQATARITENDGELESAEYLVTCKDGQQRHVLIGGALIGNEVLTSYIDVTAQREARAQLQALNQSLETRELERTRDLEQAIEDLRLTQHELVRSEKLAGLGALVAGVAHELNTPIGNAVMVASTLGDLRKRFETAVSEGLRRSVLDSFLGELREASDMIEHNLRRAAELITSFKQVAVDQSSYQRRSFGIAETLHELRMTLNPTLRRAGVTLVEDIPPDLRMDSYPGPLSQVLMNIVNNAVVHAFDGRPGGTVRISGTALPGDRVRIQISDDGCGIDPDKLPRIFDPFFTTKLGRGGSGLGLHIVYTLVTELLGGSVRIESEPGTGSHAIIELPLSAPPPRAAPGDGDLPQHP</sequence>
<dbReference type="Pfam" id="PF02518">
    <property type="entry name" value="HATPase_c"/>
    <property type="match status" value="1"/>
</dbReference>
<dbReference type="PROSITE" id="PS50112">
    <property type="entry name" value="PAS"/>
    <property type="match status" value="1"/>
</dbReference>
<dbReference type="SUPFAM" id="SSF55785">
    <property type="entry name" value="PYP-like sensor domain (PAS domain)"/>
    <property type="match status" value="3"/>
</dbReference>
<dbReference type="SUPFAM" id="SSF47384">
    <property type="entry name" value="Homodimeric domain of signal transducing histidine kinase"/>
    <property type="match status" value="1"/>
</dbReference>
<dbReference type="PANTHER" id="PTHR43065:SF42">
    <property type="entry name" value="TWO-COMPONENT SENSOR PPRA"/>
    <property type="match status" value="1"/>
</dbReference>
<dbReference type="Gene3D" id="3.30.450.20">
    <property type="entry name" value="PAS domain"/>
    <property type="match status" value="3"/>
</dbReference>
<keyword evidence="9" id="KW-1185">Reference proteome</keyword>
<evidence type="ECO:0000259" key="7">
    <source>
        <dbReference type="PROSITE" id="PS50113"/>
    </source>
</evidence>
<protein>
    <recommendedName>
        <fullName evidence="2">histidine kinase</fullName>
        <ecNumber evidence="2">2.7.13.3</ecNumber>
    </recommendedName>
</protein>
<gene>
    <name evidence="8" type="ORF">CGK74_06570</name>
</gene>
<feature type="domain" description="PAS" evidence="6">
    <location>
        <begin position="267"/>
        <end position="309"/>
    </location>
</feature>
<comment type="catalytic activity">
    <reaction evidence="1">
        <text>ATP + protein L-histidine = ADP + protein N-phospho-L-histidine.</text>
        <dbReference type="EC" id="2.7.13.3"/>
    </reaction>
</comment>
<dbReference type="SUPFAM" id="SSF55874">
    <property type="entry name" value="ATPase domain of HSP90 chaperone/DNA topoisomerase II/histidine kinase"/>
    <property type="match status" value="1"/>
</dbReference>
<dbReference type="Pfam" id="PF13188">
    <property type="entry name" value="PAS_8"/>
    <property type="match status" value="1"/>
</dbReference>
<dbReference type="InterPro" id="IPR000014">
    <property type="entry name" value="PAS"/>
</dbReference>
<dbReference type="OrthoDB" id="9804645at2"/>
<evidence type="ECO:0000256" key="1">
    <source>
        <dbReference type="ARBA" id="ARBA00000085"/>
    </source>
</evidence>
<keyword evidence="3" id="KW-0597">Phosphoprotein</keyword>
<dbReference type="InterPro" id="IPR000700">
    <property type="entry name" value="PAS-assoc_C"/>
</dbReference>
<dbReference type="InterPro" id="IPR035965">
    <property type="entry name" value="PAS-like_dom_sf"/>
</dbReference>
<organism evidence="8 9">
    <name type="scientific">Thauera propionica</name>
    <dbReference type="NCBI Taxonomy" id="2019431"/>
    <lineage>
        <taxon>Bacteria</taxon>
        <taxon>Pseudomonadati</taxon>
        <taxon>Pseudomonadota</taxon>
        <taxon>Betaproteobacteria</taxon>
        <taxon>Rhodocyclales</taxon>
        <taxon>Zoogloeaceae</taxon>
        <taxon>Thauera</taxon>
    </lineage>
</organism>
<dbReference type="InterPro" id="IPR036097">
    <property type="entry name" value="HisK_dim/P_sf"/>
</dbReference>
<dbReference type="SMART" id="SM00387">
    <property type="entry name" value="HATPase_c"/>
    <property type="match status" value="1"/>
</dbReference>
<dbReference type="PRINTS" id="PR00344">
    <property type="entry name" value="BCTRLSENSOR"/>
</dbReference>